<evidence type="ECO:0000256" key="2">
    <source>
        <dbReference type="ARBA" id="ARBA00022837"/>
    </source>
</evidence>
<dbReference type="SUPFAM" id="SSF103647">
    <property type="entry name" value="TSP type-3 repeat"/>
    <property type="match status" value="1"/>
</dbReference>
<dbReference type="PROSITE" id="PS51234">
    <property type="entry name" value="TSP3"/>
    <property type="match status" value="1"/>
</dbReference>
<keyword evidence="2" id="KW-0106">Calcium</keyword>
<feature type="compositionally biased region" description="Acidic residues" evidence="3">
    <location>
        <begin position="48"/>
        <end position="67"/>
    </location>
</feature>
<protein>
    <submittedName>
        <fullName evidence="4">Thrombospondin type 3 repeat-containing protein</fullName>
    </submittedName>
</protein>
<evidence type="ECO:0000313" key="4">
    <source>
        <dbReference type="EMBL" id="MFC5544604.1"/>
    </source>
</evidence>
<evidence type="ECO:0000256" key="3">
    <source>
        <dbReference type="SAM" id="MobiDB-lite"/>
    </source>
</evidence>
<dbReference type="EMBL" id="JBHSNL010000001">
    <property type="protein sequence ID" value="MFC5544604.1"/>
    <property type="molecule type" value="Genomic_DNA"/>
</dbReference>
<dbReference type="RefSeq" id="WP_379883700.1">
    <property type="nucleotide sequence ID" value="NZ_JBHSNL010000001.1"/>
</dbReference>
<proteinExistence type="predicted"/>
<organism evidence="4 5">
    <name type="scientific">Marinobacter koreensis</name>
    <dbReference type="NCBI Taxonomy" id="335974"/>
    <lineage>
        <taxon>Bacteria</taxon>
        <taxon>Pseudomonadati</taxon>
        <taxon>Pseudomonadota</taxon>
        <taxon>Gammaproteobacteria</taxon>
        <taxon>Pseudomonadales</taxon>
        <taxon>Marinobacteraceae</taxon>
        <taxon>Marinobacter</taxon>
    </lineage>
</organism>
<dbReference type="Pfam" id="PF02412">
    <property type="entry name" value="TSP_3"/>
    <property type="match status" value="3"/>
</dbReference>
<dbReference type="PANTHER" id="PTHR10199">
    <property type="entry name" value="THROMBOSPONDIN"/>
    <property type="match status" value="1"/>
</dbReference>
<evidence type="ECO:0000256" key="1">
    <source>
        <dbReference type="ARBA" id="ARBA00022729"/>
    </source>
</evidence>
<comment type="caution">
    <text evidence="4">The sequence shown here is derived from an EMBL/GenBank/DDBJ whole genome shotgun (WGS) entry which is preliminary data.</text>
</comment>
<reference evidence="5" key="1">
    <citation type="journal article" date="2019" name="Int. J. Syst. Evol. Microbiol.">
        <title>The Global Catalogue of Microorganisms (GCM) 10K type strain sequencing project: providing services to taxonomists for standard genome sequencing and annotation.</title>
        <authorList>
            <consortium name="The Broad Institute Genomics Platform"/>
            <consortium name="The Broad Institute Genome Sequencing Center for Infectious Disease"/>
            <person name="Wu L."/>
            <person name="Ma J."/>
        </authorList>
    </citation>
    <scope>NUCLEOTIDE SEQUENCE [LARGE SCALE GENOMIC DNA]</scope>
    <source>
        <strain evidence="5">CGMCC 4.1799</strain>
    </source>
</reference>
<feature type="region of interest" description="Disordered" evidence="3">
    <location>
        <begin position="1"/>
        <end position="76"/>
    </location>
</feature>
<gene>
    <name evidence="4" type="ORF">ACFPQA_06060</name>
</gene>
<name>A0ABW0RIM4_9GAMM</name>
<keyword evidence="1" id="KW-0732">Signal</keyword>
<dbReference type="Proteomes" id="UP001596055">
    <property type="component" value="Unassembled WGS sequence"/>
</dbReference>
<dbReference type="InterPro" id="IPR028974">
    <property type="entry name" value="TSP_type-3_rpt"/>
</dbReference>
<keyword evidence="5" id="KW-1185">Reference proteome</keyword>
<dbReference type="Gene3D" id="4.10.1080.10">
    <property type="entry name" value="TSP type-3 repeat"/>
    <property type="match status" value="2"/>
</dbReference>
<dbReference type="PANTHER" id="PTHR10199:SF100">
    <property type="entry name" value="THROMBOSPONDIN, ISOFORM A"/>
    <property type="match status" value="1"/>
</dbReference>
<accession>A0ABW0RIM4</accession>
<evidence type="ECO:0000313" key="5">
    <source>
        <dbReference type="Proteomes" id="UP001596055"/>
    </source>
</evidence>
<feature type="compositionally biased region" description="Polar residues" evidence="3">
    <location>
        <begin position="32"/>
        <end position="45"/>
    </location>
</feature>
<dbReference type="InterPro" id="IPR003367">
    <property type="entry name" value="Thrombospondin_3-like_rpt"/>
</dbReference>
<dbReference type="InterPro" id="IPR017897">
    <property type="entry name" value="Thrombospondin_3_rpt"/>
</dbReference>
<sequence>MVANPGQEDNNGVSDGDGIGDACESDDDSDGIPNSTDNCPSTANPGQEDLDSDGVGDVCDADTDGDGIADVGMPSDNCPLVPNSNQADTDGDGIGDACDLVNDAQYACAVSGEQYSPMLASDTDIQAIASKDRSDCLLGLGLLCDVDAPGNVVDDDLENSATMLNGVDLLGLSTVHLRVAATSGFAYPGSNAIGIAFNESPQLLQADLFGGNLVVRTLLNGVIQEESTGTGVLDLDLLGASGLLGGADKNFLVFQTDRRFDSVEVSFAPSLLSLLNEVNVQAVCASKTDVTLP</sequence>